<feature type="transmembrane region" description="Helical" evidence="6">
    <location>
        <begin position="77"/>
        <end position="96"/>
    </location>
</feature>
<feature type="transmembrane region" description="Helical" evidence="6">
    <location>
        <begin position="196"/>
        <end position="216"/>
    </location>
</feature>
<gene>
    <name evidence="8" type="ORF">FB192DRAFT_1430368</name>
</gene>
<evidence type="ECO:0000256" key="4">
    <source>
        <dbReference type="ARBA" id="ARBA00022989"/>
    </source>
</evidence>
<dbReference type="Proteomes" id="UP000469890">
    <property type="component" value="Unassembled WGS sequence"/>
</dbReference>
<dbReference type="InterPro" id="IPR011701">
    <property type="entry name" value="MFS"/>
</dbReference>
<keyword evidence="2" id="KW-0813">Transport</keyword>
<dbReference type="CDD" id="cd17323">
    <property type="entry name" value="MFS_Tpo1_MDR_like"/>
    <property type="match status" value="1"/>
</dbReference>
<reference evidence="8 9" key="1">
    <citation type="submission" date="2019-09" db="EMBL/GenBank/DDBJ databases">
        <authorList>
            <consortium name="DOE Joint Genome Institute"/>
            <person name="Mondo S.J."/>
            <person name="Navarro-Mendoza M.I."/>
            <person name="Perez-Arques C."/>
            <person name="Panchal S."/>
            <person name="Nicolas F.E."/>
            <person name="Ganguly P."/>
            <person name="Pangilinan J."/>
            <person name="Grigoriev I."/>
            <person name="Heitman J."/>
            <person name="Sanya K."/>
            <person name="Garre V."/>
        </authorList>
    </citation>
    <scope>NUCLEOTIDE SEQUENCE [LARGE SCALE GENOMIC DNA]</scope>
    <source>
        <strain evidence="8 9">MU402</strain>
    </source>
</reference>
<evidence type="ECO:0000256" key="3">
    <source>
        <dbReference type="ARBA" id="ARBA00022692"/>
    </source>
</evidence>
<organism evidence="8 9">
    <name type="scientific">Mucor circinelloides f. lusitanicus</name>
    <name type="common">Mucor racemosus var. lusitanicus</name>
    <dbReference type="NCBI Taxonomy" id="29924"/>
    <lineage>
        <taxon>Eukaryota</taxon>
        <taxon>Fungi</taxon>
        <taxon>Fungi incertae sedis</taxon>
        <taxon>Mucoromycota</taxon>
        <taxon>Mucoromycotina</taxon>
        <taxon>Mucoromycetes</taxon>
        <taxon>Mucorales</taxon>
        <taxon>Mucorineae</taxon>
        <taxon>Mucoraceae</taxon>
        <taxon>Mucor</taxon>
    </lineage>
</organism>
<feature type="transmembrane region" description="Helical" evidence="6">
    <location>
        <begin position="108"/>
        <end position="129"/>
    </location>
</feature>
<dbReference type="FunFam" id="1.20.1720.10:FF:000009">
    <property type="entry name" value="MFS multidrug transporter"/>
    <property type="match status" value="1"/>
</dbReference>
<feature type="transmembrane region" description="Helical" evidence="6">
    <location>
        <begin position="435"/>
        <end position="455"/>
    </location>
</feature>
<dbReference type="GO" id="GO:0005886">
    <property type="term" value="C:plasma membrane"/>
    <property type="evidence" value="ECO:0007669"/>
    <property type="project" value="TreeGrafter"/>
</dbReference>
<dbReference type="Gene3D" id="1.20.1720.10">
    <property type="entry name" value="Multidrug resistance protein D"/>
    <property type="match status" value="1"/>
</dbReference>
<feature type="domain" description="Major facilitator superfamily (MFS) profile" evidence="7">
    <location>
        <begin position="42"/>
        <end position="548"/>
    </location>
</feature>
<dbReference type="InterPro" id="IPR020846">
    <property type="entry name" value="MFS_dom"/>
</dbReference>
<feature type="transmembrane region" description="Helical" evidence="6">
    <location>
        <begin position="169"/>
        <end position="190"/>
    </location>
</feature>
<evidence type="ECO:0000256" key="5">
    <source>
        <dbReference type="ARBA" id="ARBA00023136"/>
    </source>
</evidence>
<evidence type="ECO:0000259" key="7">
    <source>
        <dbReference type="PROSITE" id="PS50850"/>
    </source>
</evidence>
<dbReference type="InterPro" id="IPR036259">
    <property type="entry name" value="MFS_trans_sf"/>
</dbReference>
<keyword evidence="5 6" id="KW-0472">Membrane</keyword>
<comment type="subcellular location">
    <subcellularLocation>
        <location evidence="1">Membrane</location>
        <topology evidence="1">Multi-pass membrane protein</topology>
    </subcellularLocation>
</comment>
<comment type="caution">
    <text evidence="8">The sequence shown here is derived from an EMBL/GenBank/DDBJ whole genome shotgun (WGS) entry which is preliminary data.</text>
</comment>
<keyword evidence="4 6" id="KW-1133">Transmembrane helix</keyword>
<dbReference type="PROSITE" id="PS50850">
    <property type="entry name" value="MFS"/>
    <property type="match status" value="1"/>
</dbReference>
<accession>A0A8H4B9C8</accession>
<proteinExistence type="predicted"/>
<dbReference type="AlphaFoldDB" id="A0A8H4B9C8"/>
<keyword evidence="3 6" id="KW-0812">Transmembrane</keyword>
<evidence type="ECO:0000313" key="9">
    <source>
        <dbReference type="Proteomes" id="UP000469890"/>
    </source>
</evidence>
<protein>
    <submittedName>
        <fullName evidence="8">Major facilitator superfamily domain-containing protein</fullName>
    </submittedName>
</protein>
<dbReference type="EMBL" id="JAAECE010000008">
    <property type="protein sequence ID" value="KAF1797826.1"/>
    <property type="molecule type" value="Genomic_DNA"/>
</dbReference>
<dbReference type="PANTHER" id="PTHR23502">
    <property type="entry name" value="MAJOR FACILITATOR SUPERFAMILY"/>
    <property type="match status" value="1"/>
</dbReference>
<evidence type="ECO:0000256" key="2">
    <source>
        <dbReference type="ARBA" id="ARBA00022448"/>
    </source>
</evidence>
<evidence type="ECO:0000256" key="6">
    <source>
        <dbReference type="SAM" id="Phobius"/>
    </source>
</evidence>
<feature type="transmembrane region" description="Helical" evidence="6">
    <location>
        <begin position="523"/>
        <end position="547"/>
    </location>
</feature>
<dbReference type="SUPFAM" id="SSF103473">
    <property type="entry name" value="MFS general substrate transporter"/>
    <property type="match status" value="1"/>
</dbReference>
<evidence type="ECO:0000256" key="1">
    <source>
        <dbReference type="ARBA" id="ARBA00004141"/>
    </source>
</evidence>
<dbReference type="PANTHER" id="PTHR23502:SF51">
    <property type="entry name" value="QUINIDINE RESISTANCE PROTEIN 1-RELATED"/>
    <property type="match status" value="1"/>
</dbReference>
<dbReference type="Gene3D" id="1.20.1250.20">
    <property type="entry name" value="MFS general substrate transporter like domains"/>
    <property type="match status" value="1"/>
</dbReference>
<dbReference type="Pfam" id="PF07690">
    <property type="entry name" value="MFS_1"/>
    <property type="match status" value="1"/>
</dbReference>
<sequence>MIADTSAITIVDINEPKAPAQQQHHQKDEPYSVFSTRTKILIVLTVSISGFFSPFSTNIYFPALSMIEKDLNITERMVNLTVTMYMVFQGIAPSFWGSLADSFGRRPVYIMTFLIYLLACIGLACTRNYETLLSLRMLQAIGSSSAIAVGAGSIGDISTPAERGGYMGIYSMLSFLGPLVGPVLGGIFSHELGWRWIFWLLVIMVAPLWLVQIFLLPETLRSLVGNGSIYANPTPMQAWKRLRMSKKRDRQKETTTAPVTTATTNKALQSDVSFSSARTACCTHSQDKQADVVCISNNCSVQSNAKQCVHVSNADHSKSRWMNVPNPFQSLAYLKEKDVAVLLLYNSLQYAGLYGVLTSLTELFISIYGLNEFQVGLCFLSNGFGASIGSFTAGRLLNWKFHRIAKSLNMDEKYTRRGSLDPDFPIESARMGFTWIWGIAFSVAMIAYGWCLFYKVHIAVPITLNFLLSYLSTSTFTATNTLLVDLFPKNSAAIIASNNLTRCFLAAAVVMAVQPGIERLGVGWLFTLIALVLLVSRVSMIVLLSYGPKWRNQRLQRQQQQAAYDK</sequence>
<evidence type="ECO:0000313" key="8">
    <source>
        <dbReference type="EMBL" id="KAF1797826.1"/>
    </source>
</evidence>
<dbReference type="GO" id="GO:0022857">
    <property type="term" value="F:transmembrane transporter activity"/>
    <property type="evidence" value="ECO:0007669"/>
    <property type="project" value="InterPro"/>
</dbReference>
<feature type="transmembrane region" description="Helical" evidence="6">
    <location>
        <begin position="467"/>
        <end position="487"/>
    </location>
</feature>
<name>A0A8H4B9C8_MUCCL</name>
<feature type="transmembrane region" description="Helical" evidence="6">
    <location>
        <begin position="40"/>
        <end position="65"/>
    </location>
</feature>